<dbReference type="Proteomes" id="UP000218263">
    <property type="component" value="Chromosome"/>
</dbReference>
<proteinExistence type="predicted"/>
<organism evidence="1 2">
    <name type="scientific">Mucilaginibacter gotjawali</name>
    <dbReference type="NCBI Taxonomy" id="1550579"/>
    <lineage>
        <taxon>Bacteria</taxon>
        <taxon>Pseudomonadati</taxon>
        <taxon>Bacteroidota</taxon>
        <taxon>Sphingobacteriia</taxon>
        <taxon>Sphingobacteriales</taxon>
        <taxon>Sphingobacteriaceae</taxon>
        <taxon>Mucilaginibacter</taxon>
    </lineage>
</organism>
<dbReference type="RefSeq" id="WP_096350078.1">
    <property type="nucleotide sequence ID" value="NZ_AP017313.1"/>
</dbReference>
<evidence type="ECO:0000313" key="1">
    <source>
        <dbReference type="EMBL" id="BAU52795.1"/>
    </source>
</evidence>
<dbReference type="KEGG" id="mgot:MgSA37_00958"/>
<dbReference type="SUPFAM" id="SSF49464">
    <property type="entry name" value="Carboxypeptidase regulatory domain-like"/>
    <property type="match status" value="1"/>
</dbReference>
<dbReference type="Gene3D" id="2.60.40.1120">
    <property type="entry name" value="Carboxypeptidase-like, regulatory domain"/>
    <property type="match status" value="1"/>
</dbReference>
<dbReference type="EMBL" id="AP017313">
    <property type="protein sequence ID" value="BAU52795.1"/>
    <property type="molecule type" value="Genomic_DNA"/>
</dbReference>
<dbReference type="Pfam" id="PF14905">
    <property type="entry name" value="OMP_b-brl_3"/>
    <property type="match status" value="1"/>
</dbReference>
<dbReference type="InterPro" id="IPR008969">
    <property type="entry name" value="CarboxyPept-like_regulatory"/>
</dbReference>
<name>A0A110B1I8_9SPHI</name>
<protein>
    <submittedName>
        <fullName evidence="1">Uncharacterized protein</fullName>
    </submittedName>
</protein>
<keyword evidence="2" id="KW-1185">Reference proteome</keyword>
<dbReference type="InterPro" id="IPR041700">
    <property type="entry name" value="OMP_b-brl_3"/>
</dbReference>
<gene>
    <name evidence="1" type="ORF">MgSA37_00958</name>
</gene>
<dbReference type="SUPFAM" id="SSF56935">
    <property type="entry name" value="Porins"/>
    <property type="match status" value="1"/>
</dbReference>
<dbReference type="AlphaFoldDB" id="A0A110B1I8"/>
<accession>A0A110B1I8</accession>
<dbReference type="Pfam" id="PF13715">
    <property type="entry name" value="CarbopepD_reg_2"/>
    <property type="match status" value="1"/>
</dbReference>
<reference evidence="1 2" key="1">
    <citation type="submission" date="2015-12" db="EMBL/GenBank/DDBJ databases">
        <title>Genome sequence of Mucilaginibacter gotjawali.</title>
        <authorList>
            <person name="Lee J.S."/>
            <person name="Lee K.C."/>
            <person name="Kim K.K."/>
            <person name="Lee B.W."/>
        </authorList>
    </citation>
    <scope>NUCLEOTIDE SEQUENCE [LARGE SCALE GENOMIC DNA]</scope>
    <source>
        <strain evidence="1 2">SA3-7</strain>
    </source>
</reference>
<sequence length="887" mass="99860">MRYIFTFLLLTASILILKAQNHGTVKATVFDSLTNQPIPLATVSVLELKDSSLVSYTVTDKNGVFTLRNLRQEPSRLLISHVGYQSRHISLKFNSEGLIDLGKILLNTKMLTEVVVKGERVPVIIKKDAIEFDAEAFKTRPNALVEDLLRKLPGVQVDLNGQITVNGRDISKIKVNGKTFFANDPTIATRNLEANMISKVQVYDDRDDDPDHLVPDYQVKKIINLKFKKKFAKGILSTLGVGGGTEDRYAGAGFLAKFQDDLQLSARLGADNLSNTGFFTGNYGGFNTFQFGNGGLNKTNSGNLDFTKDITKKLKLHIEYRFSNTISDNTTHSRIQQNISDTMFNTLTENIQHHRANEQTLHAETEWKPDSLTIIRYVPDLAYSYNNSKSSTGSIKSNTYFPLLNTDTSSNRGSSSSFQYQHSLSYYRKLNKKGASITIGNSVGIHPENSLDFNTDNLLSYIAALASDTLRRSAKNTSNDISAGLNVAYHYPITKKLSGDIVLIGLHDQNKGDLLTYDENLKTGLYTIFLPDQSSNLIRNLWGESVMPQLTYNFTDNISIKAGVTALGQQIGNHFNSYTNDLNQNFFYTLPSAEVHVNDFTLSYSESVQQPSINNLQPITIVYSPLYTFIGNPDLKPTYFNNINLEYRKYNYQTHLNININSHIVIEKNTIVNEQTITPEGANITTPINRNGRFTAYLNGNFSMQFKKRNKWQLMLVSNLSAAAGHNFFIVNGQNGFQNTQNIIFKPELDLDWNDVVTLEPSYNINYAITKYQLVNYPNTSFTTQGAGMAADVSLPVNFRWRVSYNYNYNPLVAPGFQRSANLLDLSISKRIQKDGKGEIGLICYDMLNQNVSFSHYVVANSINDVQNQVLKRYVLLTYTYHFNKFK</sequence>
<dbReference type="OrthoDB" id="1086219at2"/>
<evidence type="ECO:0000313" key="2">
    <source>
        <dbReference type="Proteomes" id="UP000218263"/>
    </source>
</evidence>